<evidence type="ECO:0000256" key="1">
    <source>
        <dbReference type="ARBA" id="ARBA00022737"/>
    </source>
</evidence>
<dbReference type="KEGG" id="dpp:DICPUDRAFT_79155"/>
<dbReference type="STRING" id="5786.F0ZLQ9"/>
<evidence type="ECO:0000256" key="2">
    <source>
        <dbReference type="SAM" id="MobiDB-lite"/>
    </source>
</evidence>
<evidence type="ECO:0000313" key="5">
    <source>
        <dbReference type="EMBL" id="EGC35101.1"/>
    </source>
</evidence>
<dbReference type="eggNOG" id="ENOG502SSHY">
    <property type="taxonomic scope" value="Eukaryota"/>
</dbReference>
<dbReference type="Proteomes" id="UP000001064">
    <property type="component" value="Unassembled WGS sequence"/>
</dbReference>
<dbReference type="InterPro" id="IPR007643">
    <property type="entry name" value="Dict_spore_N"/>
</dbReference>
<feature type="region of interest" description="Disordered" evidence="2">
    <location>
        <begin position="386"/>
        <end position="438"/>
    </location>
</feature>
<dbReference type="VEuPathDB" id="AmoebaDB:DICPUDRAFT_79155"/>
<dbReference type="EMBL" id="GL871071">
    <property type="protein sequence ID" value="EGC35101.1"/>
    <property type="molecule type" value="Genomic_DNA"/>
</dbReference>
<dbReference type="Pfam" id="PF04562">
    <property type="entry name" value="Dicty_spore_N"/>
    <property type="match status" value="1"/>
</dbReference>
<evidence type="ECO:0000256" key="3">
    <source>
        <dbReference type="SAM" id="SignalP"/>
    </source>
</evidence>
<keyword evidence="6" id="KW-1185">Reference proteome</keyword>
<reference evidence="6" key="1">
    <citation type="journal article" date="2011" name="Genome Biol.">
        <title>Comparative genomics of the social amoebae Dictyostelium discoideum and Dictyostelium purpureum.</title>
        <authorList>
            <consortium name="US DOE Joint Genome Institute (JGI-PGF)"/>
            <person name="Sucgang R."/>
            <person name="Kuo A."/>
            <person name="Tian X."/>
            <person name="Salerno W."/>
            <person name="Parikh A."/>
            <person name="Feasley C.L."/>
            <person name="Dalin E."/>
            <person name="Tu H."/>
            <person name="Huang E."/>
            <person name="Barry K."/>
            <person name="Lindquist E."/>
            <person name="Shapiro H."/>
            <person name="Bruce D."/>
            <person name="Schmutz J."/>
            <person name="Salamov A."/>
            <person name="Fey P."/>
            <person name="Gaudet P."/>
            <person name="Anjard C."/>
            <person name="Babu M.M."/>
            <person name="Basu S."/>
            <person name="Bushmanova Y."/>
            <person name="van der Wel H."/>
            <person name="Katoh-Kurasawa M."/>
            <person name="Dinh C."/>
            <person name="Coutinho P.M."/>
            <person name="Saito T."/>
            <person name="Elias M."/>
            <person name="Schaap P."/>
            <person name="Kay R.R."/>
            <person name="Henrissat B."/>
            <person name="Eichinger L."/>
            <person name="Rivero F."/>
            <person name="Putnam N.H."/>
            <person name="West C.M."/>
            <person name="Loomis W.F."/>
            <person name="Chisholm R.L."/>
            <person name="Shaulsky G."/>
            <person name="Strassmann J.E."/>
            <person name="Queller D.C."/>
            <person name="Kuspa A."/>
            <person name="Grigoriev I.V."/>
        </authorList>
    </citation>
    <scope>NUCLEOTIDE SEQUENCE [LARGE SCALE GENOMIC DNA]</scope>
    <source>
        <strain evidence="6">QSDP1</strain>
    </source>
</reference>
<dbReference type="OrthoDB" id="10632402at2759"/>
<name>F0ZLQ9_DICPU</name>
<dbReference type="RefSeq" id="XP_003288353.1">
    <property type="nucleotide sequence ID" value="XM_003288305.1"/>
</dbReference>
<feature type="domain" description="DSCP-N" evidence="4">
    <location>
        <begin position="108"/>
        <end position="219"/>
    </location>
</feature>
<protein>
    <recommendedName>
        <fullName evidence="4">DSCP-N domain-containing protein</fullName>
    </recommendedName>
</protein>
<feature type="chain" id="PRO_5003265218" description="DSCP-N domain-containing protein" evidence="3">
    <location>
        <begin position="22"/>
        <end position="547"/>
    </location>
</feature>
<dbReference type="GeneID" id="10501771"/>
<dbReference type="AlphaFoldDB" id="F0ZLQ9"/>
<keyword evidence="3" id="KW-0732">Signal</keyword>
<feature type="compositionally biased region" description="Low complexity" evidence="2">
    <location>
        <begin position="229"/>
        <end position="339"/>
    </location>
</feature>
<dbReference type="OMA" id="NETDECR"/>
<organism evidence="5 6">
    <name type="scientific">Dictyostelium purpureum</name>
    <name type="common">Slime mold</name>
    <dbReference type="NCBI Taxonomy" id="5786"/>
    <lineage>
        <taxon>Eukaryota</taxon>
        <taxon>Amoebozoa</taxon>
        <taxon>Evosea</taxon>
        <taxon>Eumycetozoa</taxon>
        <taxon>Dictyostelia</taxon>
        <taxon>Dictyosteliales</taxon>
        <taxon>Dictyosteliaceae</taxon>
        <taxon>Dictyostelium</taxon>
    </lineage>
</organism>
<proteinExistence type="predicted"/>
<evidence type="ECO:0000259" key="4">
    <source>
        <dbReference type="Pfam" id="PF04562"/>
    </source>
</evidence>
<dbReference type="FunCoup" id="F0ZLQ9">
    <property type="interactions" value="937"/>
</dbReference>
<sequence length="547" mass="57119">MNIKLIFFFIVLNLLIQIINADFKDCTGISCDDGSDCTIDSCEVGYGCRYQTENCSGNTDLSTCHTGKCINNTCVPYKSCDEYSSCDDGKCLPLIIPVGGSVGSTPDNCETIINQQQCVDYYPKCKWLTFVGCCGGQYSVCINDPTDVCYTNQITCATEEKTGEIVEIWSICKPQSGFLEYVEPPSTCAEIDCDGSSCDYHQTTKCLGTSCCQKTPYCKGQSVLTTTTTTTSATGTSTTGTSTTGTSTTGTSTTGTSTTGTSTTGTSTTGTSTTGVPGKSTTGTSTTGTSTTGTSTTATSTTATSTTGVPGKSTTGTSTTGTTGKSTSTTVTTSTTSTTAGHNSQTITTSTTLTNAGTGHNFPTVSISTTTTATTTATTMTTATTTGAATTSTSTATAVGTTTTTSTTNVTSTTASIADTSGTSPPISSTTSQTPYTTSPFTLSSSSFEYPLPHYSGDSSYYPPPDHHSVCYNYRCPYGSICVEHPSRENGFLIKPKCLKYKPKCLSCEDLNCEGSSQQCKYIQDPFCKKDDIENNQDCCCYLPTCY</sequence>
<accession>F0ZLQ9</accession>
<gene>
    <name evidence="5" type="ORF">DICPUDRAFT_79155</name>
</gene>
<feature type="compositionally biased region" description="Low complexity" evidence="2">
    <location>
        <begin position="346"/>
        <end position="366"/>
    </location>
</feature>
<evidence type="ECO:0000313" key="6">
    <source>
        <dbReference type="Proteomes" id="UP000001064"/>
    </source>
</evidence>
<keyword evidence="1" id="KW-0677">Repeat</keyword>
<feature type="signal peptide" evidence="3">
    <location>
        <begin position="1"/>
        <end position="21"/>
    </location>
</feature>
<feature type="region of interest" description="Disordered" evidence="2">
    <location>
        <begin position="229"/>
        <end position="366"/>
    </location>
</feature>
<dbReference type="InParanoid" id="F0ZLQ9"/>